<proteinExistence type="predicted"/>
<sequence>MDSASSCLMEDYLQDPGEGGLNLAGRLQLAQSLAGGEIATFGIASNQHKTFVGIGYWLLHHIRRWCESLELPPSRTFSERLCS</sequence>
<protein>
    <submittedName>
        <fullName evidence="2">Uncharacterized protein</fullName>
    </submittedName>
</protein>
<comment type="caution">
    <text evidence="2">The sequence shown here is derived from an EMBL/GenBank/DDBJ whole genome shotgun (WGS) entry which is preliminary data.</text>
</comment>
<dbReference type="EMBL" id="JBANRG010000009">
    <property type="protein sequence ID" value="KAK7463365.1"/>
    <property type="molecule type" value="Genomic_DNA"/>
</dbReference>
<evidence type="ECO:0000313" key="3">
    <source>
        <dbReference type="Proteomes" id="UP001498398"/>
    </source>
</evidence>
<reference evidence="2 3" key="1">
    <citation type="submission" date="2024-01" db="EMBL/GenBank/DDBJ databases">
        <title>A draft genome for the cacao thread blight pathogen Marasmiellus scandens.</title>
        <authorList>
            <person name="Baruah I.K."/>
            <person name="Leung J."/>
            <person name="Bukari Y."/>
            <person name="Amoako-Attah I."/>
            <person name="Meinhardt L.W."/>
            <person name="Bailey B.A."/>
            <person name="Cohen S.P."/>
        </authorList>
    </citation>
    <scope>NUCLEOTIDE SEQUENCE [LARGE SCALE GENOMIC DNA]</scope>
    <source>
        <strain evidence="2 3">GH-19</strain>
    </source>
</reference>
<keyword evidence="3" id="KW-1185">Reference proteome</keyword>
<dbReference type="EMBL" id="JBANRG010000089">
    <property type="protein sequence ID" value="KAK7436993.1"/>
    <property type="molecule type" value="Genomic_DNA"/>
</dbReference>
<evidence type="ECO:0000313" key="2">
    <source>
        <dbReference type="EMBL" id="KAK7463365.1"/>
    </source>
</evidence>
<name>A0ABR1JLN0_9AGAR</name>
<gene>
    <name evidence="2" type="ORF">VKT23_006721</name>
    <name evidence="1" type="ORF">VKT23_018808</name>
</gene>
<organism evidence="2 3">
    <name type="scientific">Marasmiellus scandens</name>
    <dbReference type="NCBI Taxonomy" id="2682957"/>
    <lineage>
        <taxon>Eukaryota</taxon>
        <taxon>Fungi</taxon>
        <taxon>Dikarya</taxon>
        <taxon>Basidiomycota</taxon>
        <taxon>Agaricomycotina</taxon>
        <taxon>Agaricomycetes</taxon>
        <taxon>Agaricomycetidae</taxon>
        <taxon>Agaricales</taxon>
        <taxon>Marasmiineae</taxon>
        <taxon>Omphalotaceae</taxon>
        <taxon>Marasmiellus</taxon>
    </lineage>
</organism>
<accession>A0ABR1JLN0</accession>
<evidence type="ECO:0000313" key="1">
    <source>
        <dbReference type="EMBL" id="KAK7436993.1"/>
    </source>
</evidence>
<dbReference type="Proteomes" id="UP001498398">
    <property type="component" value="Unassembled WGS sequence"/>
</dbReference>